<dbReference type="Proteomes" id="UP000249016">
    <property type="component" value="Unassembled WGS sequence"/>
</dbReference>
<dbReference type="AlphaFoldDB" id="A0A327NUF3"/>
<dbReference type="OrthoDB" id="9813151at2"/>
<accession>A0A327NUF3</accession>
<dbReference type="SUPFAM" id="SSF47384">
    <property type="entry name" value="Homodimeric domain of signal transducing histidine kinase"/>
    <property type="match status" value="1"/>
</dbReference>
<evidence type="ECO:0000256" key="11">
    <source>
        <dbReference type="ARBA" id="ARBA00022989"/>
    </source>
</evidence>
<comment type="caution">
    <text evidence="17">The sequence shown here is derived from an EMBL/GenBank/DDBJ whole genome shotgun (WGS) entry which is preliminary data.</text>
</comment>
<evidence type="ECO:0000256" key="9">
    <source>
        <dbReference type="ARBA" id="ARBA00022777"/>
    </source>
</evidence>
<dbReference type="Pfam" id="PF00512">
    <property type="entry name" value="HisKA"/>
    <property type="match status" value="1"/>
</dbReference>
<comment type="catalytic activity">
    <reaction evidence="1">
        <text>ATP + protein L-histidine = ADP + protein N-phospho-L-histidine.</text>
        <dbReference type="EC" id="2.7.13.3"/>
    </reaction>
</comment>
<dbReference type="GO" id="GO:0005886">
    <property type="term" value="C:plasma membrane"/>
    <property type="evidence" value="ECO:0007669"/>
    <property type="project" value="UniProtKB-SubCell"/>
</dbReference>
<feature type="transmembrane region" description="Helical" evidence="14">
    <location>
        <begin position="9"/>
        <end position="29"/>
    </location>
</feature>
<dbReference type="EMBL" id="QLII01000001">
    <property type="protein sequence ID" value="RAI78059.1"/>
    <property type="molecule type" value="Genomic_DNA"/>
</dbReference>
<dbReference type="InterPro" id="IPR005467">
    <property type="entry name" value="His_kinase_dom"/>
</dbReference>
<keyword evidence="9" id="KW-0418">Kinase</keyword>
<sequence>MREKGQLQGYVYVVLLGESYGTTLMQLLQDYVVEWGLITTLFMLLAALVVGFVVFNLLTRNLTHIIKTVMRFRDGTLTARTQLKPNSDLAPLANAFNTMADQLGQSLDQLQTAEKLRRDLIANVSHDLRSPMTSIRGYAETLDMDASLDATQKHYVGAILQSTQRLTKRINELFELSKLEAKERKPEKEPFLLSDLVTETYTNFQLIAQHKGISFLCINCEVPLVCYADINMIEQVLQNLVENAINYSPEDGRVEIQLFNNDQFVRVSVINTVSPLPTSILDYFGKINQVDSRESIVRPPNSGLGLAIVRKILVLHRSQLQVACLSETEISFSFDVPVYRKFIDETV</sequence>
<dbReference type="InterPro" id="IPR036890">
    <property type="entry name" value="HATPase_C_sf"/>
</dbReference>
<evidence type="ECO:0000259" key="16">
    <source>
        <dbReference type="PROSITE" id="PS50885"/>
    </source>
</evidence>
<keyword evidence="12" id="KW-0902">Two-component regulatory system</keyword>
<dbReference type="PANTHER" id="PTHR45528:SF1">
    <property type="entry name" value="SENSOR HISTIDINE KINASE CPXA"/>
    <property type="match status" value="1"/>
</dbReference>
<dbReference type="PROSITE" id="PS50885">
    <property type="entry name" value="HAMP"/>
    <property type="match status" value="1"/>
</dbReference>
<dbReference type="PANTHER" id="PTHR45528">
    <property type="entry name" value="SENSOR HISTIDINE KINASE CPXA"/>
    <property type="match status" value="1"/>
</dbReference>
<evidence type="ECO:0000256" key="13">
    <source>
        <dbReference type="ARBA" id="ARBA00023136"/>
    </source>
</evidence>
<feature type="domain" description="HAMP" evidence="16">
    <location>
        <begin position="56"/>
        <end position="108"/>
    </location>
</feature>
<dbReference type="FunFam" id="1.10.287.130:FF:000001">
    <property type="entry name" value="Two-component sensor histidine kinase"/>
    <property type="match status" value="1"/>
</dbReference>
<name>A0A327NUF3_9BACT</name>
<dbReference type="CDD" id="cd06225">
    <property type="entry name" value="HAMP"/>
    <property type="match status" value="1"/>
</dbReference>
<dbReference type="InterPro" id="IPR036097">
    <property type="entry name" value="HisK_dim/P_sf"/>
</dbReference>
<gene>
    <name evidence="17" type="ORF">HMF3257_35360</name>
</gene>
<keyword evidence="11 14" id="KW-1133">Transmembrane helix</keyword>
<evidence type="ECO:0000259" key="15">
    <source>
        <dbReference type="PROSITE" id="PS50109"/>
    </source>
</evidence>
<dbReference type="InterPro" id="IPR003661">
    <property type="entry name" value="HisK_dim/P_dom"/>
</dbReference>
<feature type="domain" description="Histidine kinase" evidence="15">
    <location>
        <begin position="123"/>
        <end position="340"/>
    </location>
</feature>
<evidence type="ECO:0000256" key="6">
    <source>
        <dbReference type="ARBA" id="ARBA00022679"/>
    </source>
</evidence>
<comment type="subcellular location">
    <subcellularLocation>
        <location evidence="2">Cell membrane</location>
        <topology evidence="2">Multi-pass membrane protein</topology>
    </subcellularLocation>
</comment>
<keyword evidence="7 14" id="KW-0812">Transmembrane</keyword>
<evidence type="ECO:0000256" key="8">
    <source>
        <dbReference type="ARBA" id="ARBA00022741"/>
    </source>
</evidence>
<evidence type="ECO:0000256" key="5">
    <source>
        <dbReference type="ARBA" id="ARBA00022553"/>
    </source>
</evidence>
<evidence type="ECO:0000256" key="1">
    <source>
        <dbReference type="ARBA" id="ARBA00000085"/>
    </source>
</evidence>
<feature type="transmembrane region" description="Helical" evidence="14">
    <location>
        <begin position="35"/>
        <end position="58"/>
    </location>
</feature>
<evidence type="ECO:0000256" key="14">
    <source>
        <dbReference type="SAM" id="Phobius"/>
    </source>
</evidence>
<evidence type="ECO:0000256" key="4">
    <source>
        <dbReference type="ARBA" id="ARBA00022475"/>
    </source>
</evidence>
<organism evidence="17 18">
    <name type="scientific">Spirosoma telluris</name>
    <dbReference type="NCBI Taxonomy" id="2183553"/>
    <lineage>
        <taxon>Bacteria</taxon>
        <taxon>Pseudomonadati</taxon>
        <taxon>Bacteroidota</taxon>
        <taxon>Cytophagia</taxon>
        <taxon>Cytophagales</taxon>
        <taxon>Cytophagaceae</taxon>
        <taxon>Spirosoma</taxon>
    </lineage>
</organism>
<evidence type="ECO:0000256" key="2">
    <source>
        <dbReference type="ARBA" id="ARBA00004651"/>
    </source>
</evidence>
<dbReference type="Pfam" id="PF02518">
    <property type="entry name" value="HATPase_c"/>
    <property type="match status" value="1"/>
</dbReference>
<dbReference type="SMART" id="SM00387">
    <property type="entry name" value="HATPase_c"/>
    <property type="match status" value="1"/>
</dbReference>
<dbReference type="SMART" id="SM00388">
    <property type="entry name" value="HisKA"/>
    <property type="match status" value="1"/>
</dbReference>
<dbReference type="RefSeq" id="WP_111349396.1">
    <property type="nucleotide sequence ID" value="NZ_QLII01000001.1"/>
</dbReference>
<dbReference type="Pfam" id="PF00672">
    <property type="entry name" value="HAMP"/>
    <property type="match status" value="1"/>
</dbReference>
<evidence type="ECO:0000256" key="10">
    <source>
        <dbReference type="ARBA" id="ARBA00022840"/>
    </source>
</evidence>
<dbReference type="Gene3D" id="3.30.565.10">
    <property type="entry name" value="Histidine kinase-like ATPase, C-terminal domain"/>
    <property type="match status" value="1"/>
</dbReference>
<keyword evidence="5" id="KW-0597">Phosphoprotein</keyword>
<dbReference type="InterPro" id="IPR003660">
    <property type="entry name" value="HAMP_dom"/>
</dbReference>
<dbReference type="GO" id="GO:0005524">
    <property type="term" value="F:ATP binding"/>
    <property type="evidence" value="ECO:0007669"/>
    <property type="project" value="UniProtKB-KW"/>
</dbReference>
<dbReference type="PROSITE" id="PS50109">
    <property type="entry name" value="HIS_KIN"/>
    <property type="match status" value="1"/>
</dbReference>
<keyword evidence="6" id="KW-0808">Transferase</keyword>
<dbReference type="SUPFAM" id="SSF55874">
    <property type="entry name" value="ATPase domain of HSP90 chaperone/DNA topoisomerase II/histidine kinase"/>
    <property type="match status" value="1"/>
</dbReference>
<keyword evidence="13 14" id="KW-0472">Membrane</keyword>
<dbReference type="EC" id="2.7.13.3" evidence="3"/>
<keyword evidence="4" id="KW-1003">Cell membrane</keyword>
<dbReference type="SMART" id="SM00304">
    <property type="entry name" value="HAMP"/>
    <property type="match status" value="1"/>
</dbReference>
<keyword evidence="8" id="KW-0547">Nucleotide-binding</keyword>
<dbReference type="InterPro" id="IPR050398">
    <property type="entry name" value="HssS/ArlS-like"/>
</dbReference>
<keyword evidence="10" id="KW-0067">ATP-binding</keyword>
<dbReference type="Gene3D" id="6.10.340.10">
    <property type="match status" value="1"/>
</dbReference>
<evidence type="ECO:0000256" key="3">
    <source>
        <dbReference type="ARBA" id="ARBA00012438"/>
    </source>
</evidence>
<dbReference type="GO" id="GO:0000155">
    <property type="term" value="F:phosphorelay sensor kinase activity"/>
    <property type="evidence" value="ECO:0007669"/>
    <property type="project" value="InterPro"/>
</dbReference>
<evidence type="ECO:0000313" key="17">
    <source>
        <dbReference type="EMBL" id="RAI78059.1"/>
    </source>
</evidence>
<evidence type="ECO:0000313" key="18">
    <source>
        <dbReference type="Proteomes" id="UP000249016"/>
    </source>
</evidence>
<dbReference type="Gene3D" id="1.10.287.130">
    <property type="match status" value="1"/>
</dbReference>
<proteinExistence type="predicted"/>
<keyword evidence="18" id="KW-1185">Reference proteome</keyword>
<dbReference type="SUPFAM" id="SSF158472">
    <property type="entry name" value="HAMP domain-like"/>
    <property type="match status" value="1"/>
</dbReference>
<protein>
    <recommendedName>
        <fullName evidence="3">histidine kinase</fullName>
        <ecNumber evidence="3">2.7.13.3</ecNumber>
    </recommendedName>
</protein>
<reference evidence="17 18" key="1">
    <citation type="submission" date="2018-06" db="EMBL/GenBank/DDBJ databases">
        <title>Spirosoma sp. HMF3257 Genome sequencing and assembly.</title>
        <authorList>
            <person name="Kang H."/>
            <person name="Cha I."/>
            <person name="Kim H."/>
            <person name="Kang J."/>
            <person name="Joh K."/>
        </authorList>
    </citation>
    <scope>NUCLEOTIDE SEQUENCE [LARGE SCALE GENOMIC DNA]</scope>
    <source>
        <strain evidence="17 18">HMF3257</strain>
    </source>
</reference>
<evidence type="ECO:0000256" key="7">
    <source>
        <dbReference type="ARBA" id="ARBA00022692"/>
    </source>
</evidence>
<dbReference type="CDD" id="cd00082">
    <property type="entry name" value="HisKA"/>
    <property type="match status" value="1"/>
</dbReference>
<dbReference type="InterPro" id="IPR003594">
    <property type="entry name" value="HATPase_dom"/>
</dbReference>
<evidence type="ECO:0000256" key="12">
    <source>
        <dbReference type="ARBA" id="ARBA00023012"/>
    </source>
</evidence>